<dbReference type="EMBL" id="BAABFT010000001">
    <property type="protein sequence ID" value="GAA4308512.1"/>
    <property type="molecule type" value="Genomic_DNA"/>
</dbReference>
<comment type="caution">
    <text evidence="1">The sequence shown here is derived from an EMBL/GenBank/DDBJ whole genome shotgun (WGS) entry which is preliminary data.</text>
</comment>
<dbReference type="Proteomes" id="UP001500582">
    <property type="component" value="Unassembled WGS sequence"/>
</dbReference>
<reference evidence="2" key="1">
    <citation type="journal article" date="2019" name="Int. J. Syst. Evol. Microbiol.">
        <title>The Global Catalogue of Microorganisms (GCM) 10K type strain sequencing project: providing services to taxonomists for standard genome sequencing and annotation.</title>
        <authorList>
            <consortium name="The Broad Institute Genomics Platform"/>
            <consortium name="The Broad Institute Genome Sequencing Center for Infectious Disease"/>
            <person name="Wu L."/>
            <person name="Ma J."/>
        </authorList>
    </citation>
    <scope>NUCLEOTIDE SEQUENCE [LARGE SCALE GENOMIC DNA]</scope>
    <source>
        <strain evidence="2">JCM 17705</strain>
    </source>
</reference>
<gene>
    <name evidence="1" type="ORF">GCM10023149_02460</name>
</gene>
<proteinExistence type="predicted"/>
<keyword evidence="2" id="KW-1185">Reference proteome</keyword>
<sequence length="838" mass="94594">MRYLLRLLIISTLFFIGATNAWSQKIALSGKIVDAATFEPVSYATISVKGTTTGTRSDFDGSFHLTFTRTKDSVTITCVGYREKSVYVSDKATQNLTIRLQPSAQTLQEVRVGPKGYINPAWAILREIVKHKATNDPANLQSYQYKSYNRIELDASHLSDKLLRKKFIGQALSLADSLNVTDADHVPVLPLFLSETISNYYYRKSPEAKKEDIIHTRTKGIGFEDGTLLAQLTGSTFQQYNFYKNFVSAAGKDFVSPITDSWKGWYDYELDNRDAMVGDVKCFQISFKPKRPQDLAFTGTIWVVKDTYALYRIKATVQPASNLNFINQIKIEQQMGGNGKGPLLPNKTRILVEVDQLTKNSTGFLAKLYTTNTDITTGKTYGSDFFKKSISVADDAQAVDEHFWDTNRPDSITAAEKSVYHLIDTVKSLPTVKNYLIVADLLINGYYRAGKISYGPFLNTFSVNNVEGPRFRLGFRTNSSFDKKWILGGYVAYGMKDKEIKFGASVDYILSRKHWTEAGISYSHDLNQVALLSDSYLYQRNNLFAALTRFGPVAKRKPFDQDLITAYISRDLFKGFTEKVTLSNWSLDPLFAFRFQDNNPNVSQKMVVSELQLETKWSPGSQPLISETVNRPLSVKSKATAPVFTFRYTLGFKNFLGSDINYQKFSVNVIQTLKTGRFGRGKYSFSAGYIPSTVPFPLLENHLGNETALYNPNAFNLMHFFEFASDKYANLSYTQHFEGLLLNEIPFIAKLKWRLVGTANVLYGDLSSANRYNINQNPSISLSGLGSKPYIETGYGVENIFKFLRVDFIHRITYRDHAPAPDVNPKNFGIKVSAQLRL</sequence>
<evidence type="ECO:0000313" key="1">
    <source>
        <dbReference type="EMBL" id="GAA4308512.1"/>
    </source>
</evidence>
<dbReference type="InterPro" id="IPR008969">
    <property type="entry name" value="CarboxyPept-like_regulatory"/>
</dbReference>
<organism evidence="1 2">
    <name type="scientific">Mucilaginibacter gynuensis</name>
    <dbReference type="NCBI Taxonomy" id="1302236"/>
    <lineage>
        <taxon>Bacteria</taxon>
        <taxon>Pseudomonadati</taxon>
        <taxon>Bacteroidota</taxon>
        <taxon>Sphingobacteriia</taxon>
        <taxon>Sphingobacteriales</taxon>
        <taxon>Sphingobacteriaceae</taxon>
        <taxon>Mucilaginibacter</taxon>
    </lineage>
</organism>
<dbReference type="Pfam" id="PF18939">
    <property type="entry name" value="DUF5686"/>
    <property type="match status" value="1"/>
</dbReference>
<dbReference type="RefSeq" id="WP_345209155.1">
    <property type="nucleotide sequence ID" value="NZ_BAABFT010000001.1"/>
</dbReference>
<dbReference type="SUPFAM" id="SSF49464">
    <property type="entry name" value="Carboxypeptidase regulatory domain-like"/>
    <property type="match status" value="1"/>
</dbReference>
<dbReference type="InterPro" id="IPR043741">
    <property type="entry name" value="DUF5686"/>
</dbReference>
<evidence type="ECO:0000313" key="2">
    <source>
        <dbReference type="Proteomes" id="UP001500582"/>
    </source>
</evidence>
<name>A0ABP8FPU8_9SPHI</name>
<dbReference type="Gene3D" id="2.60.40.1120">
    <property type="entry name" value="Carboxypeptidase-like, regulatory domain"/>
    <property type="match status" value="1"/>
</dbReference>
<protein>
    <submittedName>
        <fullName evidence="1">DUF5686 and carboxypeptidase-like regulatory domain-containing protein</fullName>
    </submittedName>
</protein>
<accession>A0ABP8FPU8</accession>
<dbReference type="Pfam" id="PF13715">
    <property type="entry name" value="CarbopepD_reg_2"/>
    <property type="match status" value="1"/>
</dbReference>